<dbReference type="Gene3D" id="1.25.40.10">
    <property type="entry name" value="Tetratricopeptide repeat domain"/>
    <property type="match status" value="1"/>
</dbReference>
<dbReference type="EMBL" id="JH600068">
    <property type="protein sequence ID" value="EIG55502.1"/>
    <property type="molecule type" value="Genomic_DNA"/>
</dbReference>
<evidence type="ECO:0000313" key="2">
    <source>
        <dbReference type="EMBL" id="EIG55502.1"/>
    </source>
</evidence>
<dbReference type="OrthoDB" id="9817085at2"/>
<feature type="compositionally biased region" description="Low complexity" evidence="1">
    <location>
        <begin position="103"/>
        <end position="122"/>
    </location>
</feature>
<evidence type="ECO:0000256" key="1">
    <source>
        <dbReference type="SAM" id="MobiDB-lite"/>
    </source>
</evidence>
<protein>
    <recommendedName>
        <fullName evidence="3">Tetratricopeptide repeat protein</fullName>
    </recommendedName>
</protein>
<dbReference type="AlphaFoldDB" id="I2Q6U6"/>
<gene>
    <name evidence="2" type="ORF">DesU5LDRAFT_3891</name>
</gene>
<dbReference type="HOGENOM" id="CLU_539399_0_0_7"/>
<dbReference type="SUPFAM" id="SSF48452">
    <property type="entry name" value="TPR-like"/>
    <property type="match status" value="1"/>
</dbReference>
<feature type="region of interest" description="Disordered" evidence="1">
    <location>
        <begin position="89"/>
        <end position="123"/>
    </location>
</feature>
<reference evidence="2" key="1">
    <citation type="submission" date="2011-11" db="EMBL/GenBank/DDBJ databases">
        <title>Improved High-Quality Draft sequence of Desulfovibrio sp. U5L.</title>
        <authorList>
            <consortium name="US DOE Joint Genome Institute"/>
            <person name="Lucas S."/>
            <person name="Han J."/>
            <person name="Lapidus A."/>
            <person name="Cheng J.-F."/>
            <person name="Goodwin L."/>
            <person name="Pitluck S."/>
            <person name="Peters L."/>
            <person name="Ovchinnikova G."/>
            <person name="Held B."/>
            <person name="Detter J.C."/>
            <person name="Han C."/>
            <person name="Tapia R."/>
            <person name="Land M."/>
            <person name="Hauser L."/>
            <person name="Kyrpides N."/>
            <person name="Ivanova N."/>
            <person name="Pagani I."/>
            <person name="Gabster J."/>
            <person name="Walker C."/>
            <person name="Stolyar S."/>
            <person name="Stahl D."/>
            <person name="Arkin A."/>
            <person name="Dehal P."/>
            <person name="Hazen T."/>
            <person name="Woyke T."/>
        </authorList>
    </citation>
    <scope>NUCLEOTIDE SEQUENCE [LARGE SCALE GENOMIC DNA]</scope>
    <source>
        <strain evidence="2">U5L</strain>
    </source>
</reference>
<sequence length="505" mass="53396">MNTTYTVCFYGELTPGWSRSQALDRLAGTFGKSASALEGLFFSGKKTLLAKNKDEAAAEALIRRFARCGLVCRKAAAVADAGGREPIARRDAPAADGVPGEAPRPACSRAATATAAGASPAGESRADTGWGNFNGDLYLALERCRAAAPPLRCDLETADVAAFREAFAAFLATVDPAETLGLFRERVESLLGEYFFEGHVLPGLLACSQAYFQGQATVIQGIIRKYQSLCADTDGHASRPGAGEGAGPDPTATFPGGIVFSQDGYLQSLRGWLRDFIGEYQKALLQHGALYDRLVAAINAACGTSLPTAAAFHKASFGNLDRANRLFAAGHGEKALEAVEAGLAAYPGSGALRFVKAKILYCLKRHGACYPLLKSMTHLADMSLVDAYFFSMLASACCYELEKYEESLQYLQIVFNLDDAVLAGCLGVSGHQSALFCQAVVQARLGKYGLCRTLLRRLEEQGFDFAGNKVLPREVVADAFGANPALLAFYGGLAPGNAPGQAATG</sequence>
<organism evidence="2">
    <name type="scientific">Desulfovibrio sp. U5L</name>
    <dbReference type="NCBI Taxonomy" id="596152"/>
    <lineage>
        <taxon>Bacteria</taxon>
        <taxon>Pseudomonadati</taxon>
        <taxon>Thermodesulfobacteriota</taxon>
        <taxon>Desulfovibrionia</taxon>
        <taxon>Desulfovibrionales</taxon>
        <taxon>Desulfovibrionaceae</taxon>
        <taxon>Desulfovibrio</taxon>
    </lineage>
</organism>
<name>I2Q6U6_9BACT</name>
<accession>I2Q6U6</accession>
<dbReference type="STRING" id="596152.DesU5LDRAFT_3891"/>
<dbReference type="eggNOG" id="ENOG5031281">
    <property type="taxonomic scope" value="Bacteria"/>
</dbReference>
<proteinExistence type="predicted"/>
<evidence type="ECO:0008006" key="3">
    <source>
        <dbReference type="Google" id="ProtNLM"/>
    </source>
</evidence>
<dbReference type="InterPro" id="IPR011990">
    <property type="entry name" value="TPR-like_helical_dom_sf"/>
</dbReference>